<sequence>MAMEHKAYLFDTDAFSEELGEIIIASGATNDIDSLKAFITKNMGKVRSVYTGELLNNEWEKEIENGSVQELTDFAMTCYYSPEEELGFSYTWDALLEALSMVSPKFHPDYYILGRQLESGGFTLNPGGMGLGFVYADDIPSMYNELIDLKQKFIDNGMPSSNDLVYQITFPELIEAYDELIILYKEAKEAKCGLLMTF</sequence>
<evidence type="ECO:0000313" key="2">
    <source>
        <dbReference type="Proteomes" id="UP000076967"/>
    </source>
</evidence>
<reference evidence="1 2" key="1">
    <citation type="submission" date="2016-03" db="EMBL/GenBank/DDBJ databases">
        <title>Draft genome sequence of Paenibacillus glacialis DSM 22343.</title>
        <authorList>
            <person name="Shin S.-K."/>
            <person name="Yi H."/>
        </authorList>
    </citation>
    <scope>NUCLEOTIDE SEQUENCE [LARGE SCALE GENOMIC DNA]</scope>
    <source>
        <strain evidence="1 2">DSM 22343</strain>
    </source>
</reference>
<dbReference type="OrthoDB" id="6855484at2"/>
<dbReference type="AlphaFoldDB" id="A0A162LRQ4"/>
<evidence type="ECO:0000313" key="1">
    <source>
        <dbReference type="EMBL" id="OAB38857.1"/>
    </source>
</evidence>
<protein>
    <submittedName>
        <fullName evidence="1">Uncharacterized protein</fullName>
    </submittedName>
</protein>
<comment type="caution">
    <text evidence="1">The sequence shown here is derived from an EMBL/GenBank/DDBJ whole genome shotgun (WGS) entry which is preliminary data.</text>
</comment>
<organism evidence="1 2">
    <name type="scientific">Paenibacillus glacialis</name>
    <dbReference type="NCBI Taxonomy" id="494026"/>
    <lineage>
        <taxon>Bacteria</taxon>
        <taxon>Bacillati</taxon>
        <taxon>Bacillota</taxon>
        <taxon>Bacilli</taxon>
        <taxon>Bacillales</taxon>
        <taxon>Paenibacillaceae</taxon>
        <taxon>Paenibacillus</taxon>
    </lineage>
</organism>
<dbReference type="RefSeq" id="WP_068536096.1">
    <property type="nucleotide sequence ID" value="NZ_LVJH01000047.1"/>
</dbReference>
<keyword evidence="2" id="KW-1185">Reference proteome</keyword>
<gene>
    <name evidence="1" type="ORF">PGLA_19580</name>
</gene>
<name>A0A162LRQ4_9BACL</name>
<dbReference type="Proteomes" id="UP000076967">
    <property type="component" value="Unassembled WGS sequence"/>
</dbReference>
<dbReference type="EMBL" id="LVJH01000047">
    <property type="protein sequence ID" value="OAB38857.1"/>
    <property type="molecule type" value="Genomic_DNA"/>
</dbReference>
<proteinExistence type="predicted"/>
<accession>A0A162LRQ4</accession>
<dbReference type="STRING" id="494026.PGLA_19580"/>